<dbReference type="InterPro" id="IPR058680">
    <property type="entry name" value="NBD_SMAX1-like"/>
</dbReference>
<dbReference type="CDD" id="cd19499">
    <property type="entry name" value="RecA-like_ClpB_Hsp104-like"/>
    <property type="match status" value="1"/>
</dbReference>
<evidence type="ECO:0000256" key="2">
    <source>
        <dbReference type="ARBA" id="ARBA00022737"/>
    </source>
</evidence>
<dbReference type="GO" id="GO:0005524">
    <property type="term" value="F:ATP binding"/>
    <property type="evidence" value="ECO:0007669"/>
    <property type="project" value="InterPro"/>
</dbReference>
<dbReference type="InterPro" id="IPR058954">
    <property type="entry name" value="AAA_lid_SMAX1"/>
</dbReference>
<dbReference type="InterPro" id="IPR004176">
    <property type="entry name" value="Clp_R_N"/>
</dbReference>
<evidence type="ECO:0000256" key="1">
    <source>
        <dbReference type="ARBA" id="ARBA00008675"/>
    </source>
</evidence>
<feature type="region of interest" description="Disordered" evidence="6">
    <location>
        <begin position="980"/>
        <end position="1006"/>
    </location>
</feature>
<dbReference type="GO" id="GO:0016887">
    <property type="term" value="F:ATP hydrolysis activity"/>
    <property type="evidence" value="ECO:0007669"/>
    <property type="project" value="InterPro"/>
</dbReference>
<evidence type="ECO:0000256" key="3">
    <source>
        <dbReference type="ARBA" id="ARBA00023015"/>
    </source>
</evidence>
<dbReference type="Pfam" id="PF26587">
    <property type="entry name" value="AAA_lid_SMAX1"/>
    <property type="match status" value="1"/>
</dbReference>
<dbReference type="InterPro" id="IPR036628">
    <property type="entry name" value="Clp_N_dom_sf"/>
</dbReference>
<name>A0A3L6QQ62_PANMI</name>
<feature type="region of interest" description="Disordered" evidence="6">
    <location>
        <begin position="579"/>
        <end position="610"/>
    </location>
</feature>
<feature type="domain" description="Clp R" evidence="7">
    <location>
        <begin position="8"/>
        <end position="180"/>
    </location>
</feature>
<comment type="caution">
    <text evidence="8">The sequence shown here is derived from an EMBL/GenBank/DDBJ whole genome shotgun (WGS) entry which is preliminary data.</text>
</comment>
<dbReference type="PROSITE" id="PS51903">
    <property type="entry name" value="CLP_R"/>
    <property type="match status" value="1"/>
</dbReference>
<feature type="region of interest" description="Disordered" evidence="6">
    <location>
        <begin position="946"/>
        <end position="967"/>
    </location>
</feature>
<comment type="similarity">
    <text evidence="1">Belongs to the ClpA/ClpB family.</text>
</comment>
<dbReference type="InterPro" id="IPR027417">
    <property type="entry name" value="P-loop_NTPase"/>
</dbReference>
<dbReference type="SUPFAM" id="SSF52540">
    <property type="entry name" value="P-loop containing nucleoside triphosphate hydrolases"/>
    <property type="match status" value="1"/>
</dbReference>
<dbReference type="PANTHER" id="PTHR43572">
    <property type="entry name" value="CHAPERONE PROTEIN CLPD, CHLOROPLASTIC"/>
    <property type="match status" value="1"/>
</dbReference>
<accession>A0A3L6QQ62</accession>
<proteinExistence type="inferred from homology"/>
<dbReference type="Proteomes" id="UP000275267">
    <property type="component" value="Unassembled WGS sequence"/>
</dbReference>
<evidence type="ECO:0000313" key="9">
    <source>
        <dbReference type="Proteomes" id="UP000275267"/>
    </source>
</evidence>
<dbReference type="EMBL" id="PQIB02000011">
    <property type="protein sequence ID" value="RLM85486.1"/>
    <property type="molecule type" value="Genomic_DNA"/>
</dbReference>
<protein>
    <recommendedName>
        <fullName evidence="7">Clp R domain-containing protein</fullName>
    </recommendedName>
</protein>
<keyword evidence="3" id="KW-0805">Transcription regulation</keyword>
<keyword evidence="4" id="KW-0804">Transcription</keyword>
<evidence type="ECO:0000256" key="6">
    <source>
        <dbReference type="SAM" id="MobiDB-lite"/>
    </source>
</evidence>
<evidence type="ECO:0000259" key="7">
    <source>
        <dbReference type="PROSITE" id="PS51903"/>
    </source>
</evidence>
<feature type="compositionally biased region" description="Polar residues" evidence="6">
    <location>
        <begin position="588"/>
        <end position="599"/>
    </location>
</feature>
<evidence type="ECO:0000256" key="5">
    <source>
        <dbReference type="PROSITE-ProRule" id="PRU01251"/>
    </source>
</evidence>
<gene>
    <name evidence="8" type="ORF">C2845_PM04G01620</name>
</gene>
<dbReference type="AlphaFoldDB" id="A0A3L6QQ62"/>
<dbReference type="STRING" id="4540.A0A3L6QQ62"/>
<evidence type="ECO:0000256" key="4">
    <source>
        <dbReference type="ARBA" id="ARBA00023163"/>
    </source>
</evidence>
<organism evidence="8 9">
    <name type="scientific">Panicum miliaceum</name>
    <name type="common">Proso millet</name>
    <name type="synonym">Broomcorn millet</name>
    <dbReference type="NCBI Taxonomy" id="4540"/>
    <lineage>
        <taxon>Eukaryota</taxon>
        <taxon>Viridiplantae</taxon>
        <taxon>Streptophyta</taxon>
        <taxon>Embryophyta</taxon>
        <taxon>Tracheophyta</taxon>
        <taxon>Spermatophyta</taxon>
        <taxon>Magnoliopsida</taxon>
        <taxon>Liliopsida</taxon>
        <taxon>Poales</taxon>
        <taxon>Poaceae</taxon>
        <taxon>PACMAD clade</taxon>
        <taxon>Panicoideae</taxon>
        <taxon>Panicodae</taxon>
        <taxon>Paniceae</taxon>
        <taxon>Panicinae</taxon>
        <taxon>Panicum</taxon>
        <taxon>Panicum sect. Panicum</taxon>
    </lineage>
</organism>
<feature type="compositionally biased region" description="Acidic residues" evidence="6">
    <location>
        <begin position="980"/>
        <end position="991"/>
    </location>
</feature>
<reference evidence="9" key="1">
    <citation type="journal article" date="2019" name="Nat. Commun.">
        <title>The genome of broomcorn millet.</title>
        <authorList>
            <person name="Zou C."/>
            <person name="Miki D."/>
            <person name="Li D."/>
            <person name="Tang Q."/>
            <person name="Xiao L."/>
            <person name="Rajput S."/>
            <person name="Deng P."/>
            <person name="Jia W."/>
            <person name="Huang R."/>
            <person name="Zhang M."/>
            <person name="Sun Y."/>
            <person name="Hu J."/>
            <person name="Fu X."/>
            <person name="Schnable P.S."/>
            <person name="Li F."/>
            <person name="Zhang H."/>
            <person name="Feng B."/>
            <person name="Zhu X."/>
            <person name="Liu R."/>
            <person name="Schnable J.C."/>
            <person name="Zhu J.-K."/>
            <person name="Zhang H."/>
        </authorList>
    </citation>
    <scope>NUCLEOTIDE SEQUENCE [LARGE SCALE GENOMIC DNA]</scope>
</reference>
<dbReference type="OrthoDB" id="1723324at2759"/>
<dbReference type="Pfam" id="PF07724">
    <property type="entry name" value="AAA_2"/>
    <property type="match status" value="1"/>
</dbReference>
<dbReference type="InterPro" id="IPR051650">
    <property type="entry name" value="SL_signaling_regulator"/>
</dbReference>
<keyword evidence="2 5" id="KW-0677">Repeat</keyword>
<evidence type="ECO:0000313" key="8">
    <source>
        <dbReference type="EMBL" id="RLM85486.1"/>
    </source>
</evidence>
<keyword evidence="9" id="KW-1185">Reference proteome</keyword>
<dbReference type="Gene3D" id="3.40.50.300">
    <property type="entry name" value="P-loop containing nucleotide triphosphate hydrolases"/>
    <property type="match status" value="1"/>
</dbReference>
<dbReference type="InterPro" id="IPR003959">
    <property type="entry name" value="ATPase_AAA_core"/>
</dbReference>
<dbReference type="PANTHER" id="PTHR43572:SF38">
    <property type="entry name" value="PROTEIN SMAX1-LIKE 6"/>
    <property type="match status" value="1"/>
</dbReference>
<dbReference type="Pfam" id="PF23569">
    <property type="entry name" value="NBD_SMAX1"/>
    <property type="match status" value="1"/>
</dbReference>
<dbReference type="Gene3D" id="1.10.1780.10">
    <property type="entry name" value="Clp, N-terminal domain"/>
    <property type="match status" value="1"/>
</dbReference>
<sequence length="1125" mass="122037">MPTPVPAARQCLSPAAVAALDAAVASARRRAHAQTTSLHLISSLLAPTAAPLLRDALARARSAAYSPRLQLKALELCFAVSLDRLPSSSQNQNDPAAEPPVANSLMAAIKRSQANQRRNPDTFHFYHQAATSPTAPNAVKVDLSHLVLAILDDPLVSRVFADAGFRSGDIKLAILRPTPPVPLLGRLPARARPPPLFLCSFASADEAQVPSPAPALAGAAPGENNHHRITEILSRGRNPMLVGVGAASAAQDFARTSPYRILPVGPTSVNQTDLAVASGLILSIGDLKDLVPDEADLQLQERGRQVVSEVTRLLETHRAGQTLWVMGWSATYETYLAFLSKFPLVDKDWELQLLPVTVRRDAGPAAAGAMPPATKATALPKPATTTSSMMESFVPFGGFMCDTYEANSLTANSCPQSLRCQQCNDRYEQEVATIIRGSDITAEVHHEDLPSLLQNGSVMGPNSGFDAVKVRDDQMVLNTKILNLQKKWNEYCLRLHKGCQRINRDHHQLFPRYIGVPADRERGPNPSQGSEAVVLQREVIKPSVSVSHTNTTAKSISSPSISNQRNADLVLNLQVRQSKSDEPFNDRAVQSQHSISSNIDNREDHVSPSSSALVATDLVLGTPRGSSSKDSSNALGKHVEDADGSIQLMPKKVNDLNTKPPHFSVQPYSCSRSSSNWGQTSPSALHSAVSGGTSAFGQWQRPSPLAAQSFDLSNYKLLVERLFKAVGRQEEALSAIGASIVRCRSMERRRGANMKNDIWFSFHGPDSIAKRRVGLALAELVHGSSDNLIYLDLSLQDWGNSNFRAKRATDCIFEELRRKPRSVIFLDNIDKADCLVQESLTHAIETGRYKDLHGGRVADLNDSIVVLSTRMIRGCKDASIVMGEGPAFWEEKVLPARGHQLKIIVEADTANIGGGPGGKVVVSSGHSLSDIQASLYSNSLSKRKLNISDDGEGKVEEPPSTCKRLHRTSSVPFDLNLPFDEAEAHDGDDDSSSSSSHDYNPDGSVENLLHSVDESINFKPIDFGKLCEELLEEFISTMRGVVGSGCRLEIDVGAMEQILAAAWASDSEEKRLVRRWVEEVFGRSLEQLKVKCKDVSGSTLRLVACEDALVKDEGFGGLLPSRIII</sequence>